<feature type="compositionally biased region" description="Acidic residues" evidence="2">
    <location>
        <begin position="564"/>
        <end position="575"/>
    </location>
</feature>
<reference evidence="4" key="3">
    <citation type="submission" date="2014-09" db="EMBL/GenBank/DDBJ databases">
        <authorList>
            <person name="Magalhaes I.L.F."/>
            <person name="Oliveira U."/>
            <person name="Santos F.R."/>
            <person name="Vidigal T.H.D.A."/>
            <person name="Brescovit A.D."/>
            <person name="Santos A.J."/>
        </authorList>
    </citation>
    <scope>NUCLEOTIDE SEQUENCE</scope>
</reference>
<dbReference type="GO" id="GO:0003341">
    <property type="term" value="P:cilium movement"/>
    <property type="evidence" value="ECO:0007669"/>
    <property type="project" value="InterPro"/>
</dbReference>
<dbReference type="EMBL" id="GBRD01011229">
    <property type="protein sequence ID" value="JAG54595.1"/>
    <property type="molecule type" value="Transcribed_RNA"/>
</dbReference>
<accession>A0A0A9XWW3</accession>
<sequence>MGDAGEMWEGDEARNNVENRKKDTIKWTTKDKIKQLKGIIDLHEKTLKWTKMKKDVAIKKYQIEGRELDLKTEKMRKLLKQIEHGASEEIKDILKNDKQAWLICRDQSQNGIIESLKHLTFLQRRELDRLTFDLTKTKKNLFDIKLEDKLLASGMMHADRIENEKYRIQEIAVEIEQAKTQPEAAMLVEKTYERRRRILKKESLDIDSLLDGLKNDVFIQTECILMAAEMGQLATEEKANFMEKYRQEMKLANQEKNAYSKEIKHIKSEISRVKKINQSLARADSGFYKIGIAGGDEKMKVIEELKEKVREREEELQALMSVTTTATPEELFPKIEDAMRRMSTCSRKLDEYQVLKDLQILRHQYMSRALHSLSTHDITQVKNYIETRDDLLEKLEDYKTKIQEHKKHIANIEKYLLEVAAKVYYFYFLFMDVKIGDPGPQILDMVQEDEDDDIFEGEESRLLIEDDFSQRSPSETSSAIPTIDANVSHMLDVITLKINIILKDMKEYVRRKKEQTKGMRPQDDFLILDSDSESVDSSDEEIMADEDYQLDNFLGAITGYTDDELTEEEEKEEEDLMSKHQPPSRQELKNKSTKIAETKEKEEEPKTEDQKKKINVQKACVFLAEIFL</sequence>
<gene>
    <name evidence="3" type="ORF">CM83_1926</name>
</gene>
<name>A0A0A9XWW3_LYGHE</name>
<dbReference type="GO" id="GO:0036064">
    <property type="term" value="C:ciliary basal body"/>
    <property type="evidence" value="ECO:0007669"/>
    <property type="project" value="TreeGrafter"/>
</dbReference>
<dbReference type="PANTHER" id="PTHR46518:SF1">
    <property type="entry name" value="OUTER DYNEIN ARM-DOCKING COMPLEX SUBUNIT 3"/>
    <property type="match status" value="1"/>
</dbReference>
<dbReference type="GO" id="GO:0097542">
    <property type="term" value="C:ciliary tip"/>
    <property type="evidence" value="ECO:0007669"/>
    <property type="project" value="TreeGrafter"/>
</dbReference>
<feature type="region of interest" description="Disordered" evidence="2">
    <location>
        <begin position="564"/>
        <end position="612"/>
    </location>
</feature>
<evidence type="ECO:0000313" key="3">
    <source>
        <dbReference type="EMBL" id="JAG25292.1"/>
    </source>
</evidence>
<dbReference type="InterPro" id="IPR033192">
    <property type="entry name" value="ODAD3"/>
</dbReference>
<evidence type="ECO:0000256" key="1">
    <source>
        <dbReference type="SAM" id="Coils"/>
    </source>
</evidence>
<dbReference type="PANTHER" id="PTHR46518">
    <property type="entry name" value="COILED-COIL DOMAIN-CONTAINING PROTEIN 151"/>
    <property type="match status" value="1"/>
</dbReference>
<dbReference type="AlphaFoldDB" id="A0A0A9XWW3"/>
<reference evidence="3" key="1">
    <citation type="journal article" date="2014" name="PLoS ONE">
        <title>Transcriptome-Based Identification of ABC Transporters in the Western Tarnished Plant Bug Lygus hesperus.</title>
        <authorList>
            <person name="Hull J.J."/>
            <person name="Chaney K."/>
            <person name="Geib S.M."/>
            <person name="Fabrick J.A."/>
            <person name="Brent C.S."/>
            <person name="Walsh D."/>
            <person name="Lavine L.C."/>
        </authorList>
    </citation>
    <scope>NUCLEOTIDE SEQUENCE</scope>
</reference>
<feature type="coiled-coil region" evidence="1">
    <location>
        <begin position="381"/>
        <end position="415"/>
    </location>
</feature>
<dbReference type="GO" id="GO:0035253">
    <property type="term" value="C:ciliary rootlet"/>
    <property type="evidence" value="ECO:0007669"/>
    <property type="project" value="TreeGrafter"/>
</dbReference>
<evidence type="ECO:0000313" key="4">
    <source>
        <dbReference type="EMBL" id="JAG54595.1"/>
    </source>
</evidence>
<reference evidence="3" key="2">
    <citation type="submission" date="2014-07" db="EMBL/GenBank/DDBJ databases">
        <authorList>
            <person name="Hull J."/>
        </authorList>
    </citation>
    <scope>NUCLEOTIDE SEQUENCE</scope>
</reference>
<proteinExistence type="predicted"/>
<evidence type="ECO:0000256" key="2">
    <source>
        <dbReference type="SAM" id="MobiDB-lite"/>
    </source>
</evidence>
<feature type="compositionally biased region" description="Basic and acidic residues" evidence="2">
    <location>
        <begin position="586"/>
        <end position="612"/>
    </location>
</feature>
<feature type="coiled-coil region" evidence="1">
    <location>
        <begin position="295"/>
        <end position="322"/>
    </location>
</feature>
<protein>
    <submittedName>
        <fullName evidence="3">Uncharacterized protein</fullName>
    </submittedName>
</protein>
<organism evidence="3">
    <name type="scientific">Lygus hesperus</name>
    <name type="common">Western plant bug</name>
    <dbReference type="NCBI Taxonomy" id="30085"/>
    <lineage>
        <taxon>Eukaryota</taxon>
        <taxon>Metazoa</taxon>
        <taxon>Ecdysozoa</taxon>
        <taxon>Arthropoda</taxon>
        <taxon>Hexapoda</taxon>
        <taxon>Insecta</taxon>
        <taxon>Pterygota</taxon>
        <taxon>Neoptera</taxon>
        <taxon>Paraneoptera</taxon>
        <taxon>Hemiptera</taxon>
        <taxon>Heteroptera</taxon>
        <taxon>Panheteroptera</taxon>
        <taxon>Cimicomorpha</taxon>
        <taxon>Miridae</taxon>
        <taxon>Mirini</taxon>
        <taxon>Lygus</taxon>
    </lineage>
</organism>
<feature type="coiled-coil region" evidence="1">
    <location>
        <begin position="242"/>
        <end position="269"/>
    </location>
</feature>
<keyword evidence="1" id="KW-0175">Coiled coil</keyword>
<dbReference type="GO" id="GO:0036158">
    <property type="term" value="P:outer dynein arm assembly"/>
    <property type="evidence" value="ECO:0007669"/>
    <property type="project" value="InterPro"/>
</dbReference>
<dbReference type="EMBL" id="GBHO01018312">
    <property type="protein sequence ID" value="JAG25292.1"/>
    <property type="molecule type" value="Transcribed_RNA"/>
</dbReference>